<evidence type="ECO:0000259" key="1">
    <source>
        <dbReference type="Pfam" id="PF13304"/>
    </source>
</evidence>
<name>A0A5J4R7U8_9ZZZZ</name>
<reference evidence="2" key="1">
    <citation type="submission" date="2019-03" db="EMBL/GenBank/DDBJ databases">
        <title>Single cell metagenomics reveals metabolic interactions within the superorganism composed of flagellate Streblomastix strix and complex community of Bacteroidetes bacteria on its surface.</title>
        <authorList>
            <person name="Treitli S.C."/>
            <person name="Kolisko M."/>
            <person name="Husnik F."/>
            <person name="Keeling P."/>
            <person name="Hampl V."/>
        </authorList>
    </citation>
    <scope>NUCLEOTIDE SEQUENCE</scope>
    <source>
        <strain evidence="2">STM</strain>
    </source>
</reference>
<accession>A0A5J4R7U8</accession>
<dbReference type="Gene3D" id="3.40.50.300">
    <property type="entry name" value="P-loop containing nucleotide triphosphate hydrolases"/>
    <property type="match status" value="2"/>
</dbReference>
<sequence>KIKSIRIFPNIEFRLKTIIEKNRINYHVIFSDEVSIKDIEENFLHDIDFAYENYPFEPTNKYKLKKNNLIELGTKLKKEQTTFTGGDFEVGCMTAVVDDKQIVEILTTKKEKFRDKYIIAIPVDEDLSSIRWESQDHNVRKGYLQQANVFFATNKNTILFAQGKKHPTIIEYLQEFKSIKPCISGCDAHSCQEIEQWLGQQRRIMNESDPDRVNVEKKIIWIKADVTFGGLKQILNEVDRVYIGEIPPIKIKVQENRTKYINKIKINPISKYDGNCGKWFQNVEIPLNSELVAIIGHKGSGKSALADIVALCANYKNQADFSFLNNKKFRDGKHAKNFEATISWESDTTNIKTLDNSSSNGEIELVKYLPQGYFERLTNEISSAKEFQKEIEDVVFTHLEDDKKVGATSFDGLINGKKDIINHEINQLKEELSIINKSIFEKEKKLNPVYKANLEAQIKKKKDELSALIEPLEIKNPDENPEIAEKNKVVNEKITVITFAISEIEGQIQILSDGKNTLLLEINEIKELKQKIKSREEEIILFRTSVKNDLLKYNIDNVITVKFDYTNIDAILFSKENSLKELKRKLGEESFVEEGFESLIERLSVKNSELKAIKETLGVEEKKYHDYLMARKKWENNKRSIIGDENTSNTLIFFEKELKYIDNDLLKELVVNREDRLIKVQSIYNKMKTILDIYKDVKSKIDSILLGNRDLLNQYKINIEASFCLKYDFQTKFFSYVSQNRAGTYYGKENAENQINKIIRGVNLDEYEQLEILLSNIAKSFFMDKRNDNRVNTFIDNQVDQVVELYDYLFSLDFLDYNYQLRQGNKNLEQLSPGEKGALLLIFYLLLDNNDIPLIIDQPEDNLDNNSVANVLVPFIKNAKTKRQIILVTHNPNLAVVADTEQVIYVELDKENNNLFSFKSGSIEDRDINDCIVKVLEGAMPAFNKRKQKYYDKGAQTISK</sequence>
<dbReference type="GO" id="GO:0005524">
    <property type="term" value="F:ATP binding"/>
    <property type="evidence" value="ECO:0007669"/>
    <property type="project" value="InterPro"/>
</dbReference>
<proteinExistence type="predicted"/>
<dbReference type="NCBIfam" id="NF045780">
    <property type="entry name" value="TrlF_fam_ATP"/>
    <property type="match status" value="1"/>
</dbReference>
<comment type="caution">
    <text evidence="2">The sequence shown here is derived from an EMBL/GenBank/DDBJ whole genome shotgun (WGS) entry which is preliminary data.</text>
</comment>
<dbReference type="SUPFAM" id="SSF52540">
    <property type="entry name" value="P-loop containing nucleoside triphosphate hydrolases"/>
    <property type="match status" value="1"/>
</dbReference>
<dbReference type="InterPro" id="IPR027417">
    <property type="entry name" value="P-loop_NTPase"/>
</dbReference>
<organism evidence="2">
    <name type="scientific">termite gut metagenome</name>
    <dbReference type="NCBI Taxonomy" id="433724"/>
    <lineage>
        <taxon>unclassified sequences</taxon>
        <taxon>metagenomes</taxon>
        <taxon>organismal metagenomes</taxon>
    </lineage>
</organism>
<protein>
    <recommendedName>
        <fullName evidence="1">ATPase AAA-type core domain-containing protein</fullName>
    </recommendedName>
</protein>
<gene>
    <name evidence="2" type="ORF">EZS27_022417</name>
</gene>
<dbReference type="AlphaFoldDB" id="A0A5J4R7U8"/>
<dbReference type="Pfam" id="PF13304">
    <property type="entry name" value="AAA_21"/>
    <property type="match status" value="1"/>
</dbReference>
<dbReference type="InterPro" id="IPR054787">
    <property type="entry name" value="TrlF_ATPase"/>
</dbReference>
<feature type="domain" description="ATPase AAA-type core" evidence="1">
    <location>
        <begin position="797"/>
        <end position="894"/>
    </location>
</feature>
<feature type="non-terminal residue" evidence="2">
    <location>
        <position position="1"/>
    </location>
</feature>
<evidence type="ECO:0000313" key="2">
    <source>
        <dbReference type="EMBL" id="KAA6328713.1"/>
    </source>
</evidence>
<dbReference type="GO" id="GO:0016887">
    <property type="term" value="F:ATP hydrolysis activity"/>
    <property type="evidence" value="ECO:0007669"/>
    <property type="project" value="InterPro"/>
</dbReference>
<dbReference type="EMBL" id="SNRY01001772">
    <property type="protein sequence ID" value="KAA6328713.1"/>
    <property type="molecule type" value="Genomic_DNA"/>
</dbReference>
<dbReference type="InterPro" id="IPR003959">
    <property type="entry name" value="ATPase_AAA_core"/>
</dbReference>